<organism evidence="16 17">
    <name type="scientific">Mortierella polycephala</name>
    <dbReference type="NCBI Taxonomy" id="41804"/>
    <lineage>
        <taxon>Eukaryota</taxon>
        <taxon>Fungi</taxon>
        <taxon>Fungi incertae sedis</taxon>
        <taxon>Mucoromycota</taxon>
        <taxon>Mortierellomycotina</taxon>
        <taxon>Mortierellomycetes</taxon>
        <taxon>Mortierellales</taxon>
        <taxon>Mortierellaceae</taxon>
        <taxon>Mortierella</taxon>
    </lineage>
</organism>
<evidence type="ECO:0000256" key="10">
    <source>
        <dbReference type="ARBA" id="ARBA00023295"/>
    </source>
</evidence>
<evidence type="ECO:0000256" key="1">
    <source>
        <dbReference type="ARBA" id="ARBA00004613"/>
    </source>
</evidence>
<evidence type="ECO:0000256" key="12">
    <source>
        <dbReference type="PIRSR" id="PIRSR000948-1"/>
    </source>
</evidence>
<feature type="binding site" evidence="12">
    <location>
        <position position="373"/>
    </location>
    <ligand>
        <name>Zn(2+)</name>
        <dbReference type="ChEBI" id="CHEBI:29105"/>
        <label>1</label>
    </ligand>
</feature>
<comment type="cofactor">
    <cofactor evidence="12">
        <name>Zn(2+)</name>
        <dbReference type="ChEBI" id="CHEBI:29105"/>
    </cofactor>
    <text evidence="12">Binds 2 Zn(2+) ions per subunit.</text>
</comment>
<feature type="disulfide bond" evidence="13">
    <location>
        <begin position="50"/>
        <end position="126"/>
    </location>
</feature>
<keyword evidence="8 13" id="KW-1015">Disulfide bond</keyword>
<dbReference type="SMART" id="SM00741">
    <property type="entry name" value="SapB"/>
    <property type="match status" value="1"/>
</dbReference>
<comment type="caution">
    <text evidence="16">The sequence shown here is derived from an EMBL/GenBank/DDBJ whole genome shotgun (WGS) entry which is preliminary data.</text>
</comment>
<sequence>MRLKLSSAILSLVAATTVFAAPTPIQLDKRNWLVDQLRPLFTKAINTLECGACVAAITGAKNVALINKNWVLDAGRELCPSLAKKPADVCDGMVDLYGHVLIDVIMKANISGGDGKILCHSLGGICPAPAIKSGSVNFPKPKPANIAVPAPSGQLVDVLHLSDWHTDDLYVGGSEADCDKPTCCRKYVDSPLTPTRRASTWGDYKCDTPQKLTDDLLKFVPKVANVSFAIMTGDVPPHDIWIQNKESVDRIEKHAYGEMAALPAKIYPAVGNHESGPASPHPGFRIISLNTNFCYTVNFYLYANTAEHDPFNEIKWLVTQLQAAEDAGERVWIISHVGPSMTDCMQNWSHLYYQVIQRYSPHVIAEQFFGHSHYDEFALYYGPGAKSAQNAISTGWIGPSVTPYTDLNPGFRVYKVDSKTWNVFDSQTYIANLDQSAEWDKTGATPNWHLEYSAREAYGAYVPIEANEPLSASWWHKVTMAFEKNDAAFQMYWTFRDKSAKRSPACAAGGPCPTEMICNMRAGKSADSCTDISIGNHRRDLEEEVQARALADATDPSGMRSLYKRAEPQPWNKKLCGLPFGF</sequence>
<dbReference type="InterPro" id="IPR004843">
    <property type="entry name" value="Calcineurin-like_PHP"/>
</dbReference>
<dbReference type="PANTHER" id="PTHR10340:SF34">
    <property type="entry name" value="SPHINGOMYELIN PHOSPHODIESTERASE"/>
    <property type="match status" value="1"/>
</dbReference>
<evidence type="ECO:0000256" key="3">
    <source>
        <dbReference type="ARBA" id="ARBA00022525"/>
    </source>
</evidence>
<dbReference type="CDD" id="cd00842">
    <property type="entry name" value="MPP_ASMase"/>
    <property type="match status" value="1"/>
</dbReference>
<keyword evidence="4 12" id="KW-0479">Metal-binding</keyword>
<dbReference type="InterPro" id="IPR011160">
    <property type="entry name" value="Sphingomy_PDE"/>
</dbReference>
<dbReference type="PROSITE" id="PS50015">
    <property type="entry name" value="SAP_B"/>
    <property type="match status" value="1"/>
</dbReference>
<evidence type="ECO:0000256" key="13">
    <source>
        <dbReference type="PIRSR" id="PIRSR000948-2"/>
    </source>
</evidence>
<dbReference type="InterPro" id="IPR008139">
    <property type="entry name" value="SaposinB_dom"/>
</dbReference>
<dbReference type="InterPro" id="IPR041805">
    <property type="entry name" value="ASMase/PPN1_MPP"/>
</dbReference>
<feature type="disulfide bond" evidence="13">
    <location>
        <begin position="178"/>
        <end position="183"/>
    </location>
</feature>
<dbReference type="EMBL" id="JAAAJA010000579">
    <property type="protein sequence ID" value="KAG0251639.1"/>
    <property type="molecule type" value="Genomic_DNA"/>
</dbReference>
<dbReference type="GO" id="GO:0046872">
    <property type="term" value="F:metal ion binding"/>
    <property type="evidence" value="ECO:0007669"/>
    <property type="project" value="UniProtKB-KW"/>
</dbReference>
<evidence type="ECO:0000313" key="16">
    <source>
        <dbReference type="EMBL" id="KAG0251639.1"/>
    </source>
</evidence>
<keyword evidence="5 14" id="KW-0732">Signal</keyword>
<dbReference type="Proteomes" id="UP000726737">
    <property type="component" value="Unassembled WGS sequence"/>
</dbReference>
<proteinExistence type="inferred from homology"/>
<evidence type="ECO:0000256" key="6">
    <source>
        <dbReference type="ARBA" id="ARBA00022801"/>
    </source>
</evidence>
<dbReference type="GO" id="GO:0004767">
    <property type="term" value="F:sphingomyelin phosphodiesterase activity"/>
    <property type="evidence" value="ECO:0007669"/>
    <property type="project" value="UniProtKB-UniRule"/>
</dbReference>
<dbReference type="GO" id="GO:0016798">
    <property type="term" value="F:hydrolase activity, acting on glycosyl bonds"/>
    <property type="evidence" value="ECO:0007669"/>
    <property type="project" value="UniProtKB-KW"/>
</dbReference>
<evidence type="ECO:0000256" key="5">
    <source>
        <dbReference type="ARBA" id="ARBA00022729"/>
    </source>
</evidence>
<dbReference type="SUPFAM" id="SSF56300">
    <property type="entry name" value="Metallo-dependent phosphatases"/>
    <property type="match status" value="1"/>
</dbReference>
<protein>
    <recommendedName>
        <fullName evidence="11">Sphingomyelin phosphodiesterase</fullName>
    </recommendedName>
</protein>
<keyword evidence="17" id="KW-1185">Reference proteome</keyword>
<feature type="binding site" evidence="12">
    <location>
        <position position="163"/>
    </location>
    <ligand>
        <name>Zn(2+)</name>
        <dbReference type="ChEBI" id="CHEBI:29105"/>
        <label>1</label>
    </ligand>
</feature>
<evidence type="ECO:0000256" key="11">
    <source>
        <dbReference type="PIRNR" id="PIRNR000948"/>
    </source>
</evidence>
<evidence type="ECO:0000256" key="4">
    <source>
        <dbReference type="ARBA" id="ARBA00022723"/>
    </source>
</evidence>
<evidence type="ECO:0000256" key="8">
    <source>
        <dbReference type="ARBA" id="ARBA00023157"/>
    </source>
</evidence>
<keyword evidence="7 12" id="KW-0862">Zinc</keyword>
<name>A0A9P6PQ27_9FUNG</name>
<evidence type="ECO:0000256" key="9">
    <source>
        <dbReference type="ARBA" id="ARBA00023180"/>
    </source>
</evidence>
<feature type="binding site" evidence="12">
    <location>
        <position position="336"/>
    </location>
    <ligand>
        <name>Zn(2+)</name>
        <dbReference type="ChEBI" id="CHEBI:29105"/>
        <label>2</label>
    </ligand>
</feature>
<feature type="binding site" evidence="12">
    <location>
        <position position="165"/>
    </location>
    <ligand>
        <name>Zn(2+)</name>
        <dbReference type="ChEBI" id="CHEBI:29105"/>
        <label>1</label>
    </ligand>
</feature>
<dbReference type="PANTHER" id="PTHR10340">
    <property type="entry name" value="SPHINGOMYELIN PHOSPHODIESTERASE"/>
    <property type="match status" value="1"/>
</dbReference>
<comment type="similarity">
    <text evidence="2 11">Belongs to the acid sphingomyelinase family.</text>
</comment>
<evidence type="ECO:0000256" key="2">
    <source>
        <dbReference type="ARBA" id="ARBA00008234"/>
    </source>
</evidence>
<feature type="disulfide bond" evidence="13">
    <location>
        <begin position="79"/>
        <end position="90"/>
    </location>
</feature>
<feature type="binding site" evidence="12">
    <location>
        <position position="234"/>
    </location>
    <ligand>
        <name>Zn(2+)</name>
        <dbReference type="ChEBI" id="CHEBI:29105"/>
        <label>1</label>
    </ligand>
</feature>
<keyword evidence="6 11" id="KW-0378">Hydrolase</keyword>
<dbReference type="GO" id="GO:0005615">
    <property type="term" value="C:extracellular space"/>
    <property type="evidence" value="ECO:0007669"/>
    <property type="project" value="TreeGrafter"/>
</dbReference>
<dbReference type="OrthoDB" id="282973at2759"/>
<feature type="binding site" evidence="12">
    <location>
        <position position="371"/>
    </location>
    <ligand>
        <name>Zn(2+)</name>
        <dbReference type="ChEBI" id="CHEBI:29105"/>
        <label>2</label>
    </ligand>
</feature>
<dbReference type="GO" id="GO:0016020">
    <property type="term" value="C:membrane"/>
    <property type="evidence" value="ECO:0007669"/>
    <property type="project" value="GOC"/>
</dbReference>
<dbReference type="SUPFAM" id="SSF47862">
    <property type="entry name" value="Saposin"/>
    <property type="match status" value="1"/>
</dbReference>
<dbReference type="InterPro" id="IPR011001">
    <property type="entry name" value="Saposin-like"/>
</dbReference>
<feature type="disulfide bond" evidence="13">
    <location>
        <begin position="184"/>
        <end position="206"/>
    </location>
</feature>
<evidence type="ECO:0000313" key="17">
    <source>
        <dbReference type="Proteomes" id="UP000726737"/>
    </source>
</evidence>
<feature type="binding site" evidence="12">
    <location>
        <position position="272"/>
    </location>
    <ligand>
        <name>Zn(2+)</name>
        <dbReference type="ChEBI" id="CHEBI:29105"/>
        <label>2</label>
    </ligand>
</feature>
<keyword evidence="3" id="KW-0964">Secreted</keyword>
<dbReference type="GO" id="GO:0006685">
    <property type="term" value="P:sphingomyelin catabolic process"/>
    <property type="evidence" value="ECO:0007669"/>
    <property type="project" value="UniProtKB-UniRule"/>
</dbReference>
<feature type="signal peptide" evidence="14">
    <location>
        <begin position="1"/>
        <end position="20"/>
    </location>
</feature>
<dbReference type="InterPro" id="IPR029052">
    <property type="entry name" value="Metallo-depent_PP-like"/>
</dbReference>
<evidence type="ECO:0000256" key="14">
    <source>
        <dbReference type="SAM" id="SignalP"/>
    </source>
</evidence>
<evidence type="ECO:0000259" key="15">
    <source>
        <dbReference type="PROSITE" id="PS50015"/>
    </source>
</evidence>
<evidence type="ECO:0000256" key="7">
    <source>
        <dbReference type="ARBA" id="ARBA00022833"/>
    </source>
</evidence>
<dbReference type="AlphaFoldDB" id="A0A9P6PQ27"/>
<keyword evidence="10 11" id="KW-0326">Glycosidase</keyword>
<feature type="binding site" evidence="12">
    <location>
        <position position="234"/>
    </location>
    <ligand>
        <name>Zn(2+)</name>
        <dbReference type="ChEBI" id="CHEBI:29105"/>
        <label>2</label>
    </ligand>
</feature>
<feature type="domain" description="Saposin B-type" evidence="15">
    <location>
        <begin position="46"/>
        <end position="130"/>
    </location>
</feature>
<keyword evidence="9" id="KW-0325">Glycoprotein</keyword>
<feature type="chain" id="PRO_5040514756" description="Sphingomyelin phosphodiesterase" evidence="14">
    <location>
        <begin position="21"/>
        <end position="582"/>
    </location>
</feature>
<comment type="function">
    <text evidence="11">Converts sphingomyelin to ceramide.</text>
</comment>
<accession>A0A9P6PQ27</accession>
<gene>
    <name evidence="16" type="ORF">BG011_007469</name>
</gene>
<dbReference type="Pfam" id="PF00149">
    <property type="entry name" value="Metallophos"/>
    <property type="match status" value="1"/>
</dbReference>
<feature type="disulfide bond" evidence="13">
    <location>
        <begin position="294"/>
        <end position="344"/>
    </location>
</feature>
<reference evidence="16" key="1">
    <citation type="journal article" date="2020" name="Fungal Divers.">
        <title>Resolving the Mortierellaceae phylogeny through synthesis of multi-gene phylogenetics and phylogenomics.</title>
        <authorList>
            <person name="Vandepol N."/>
            <person name="Liber J."/>
            <person name="Desiro A."/>
            <person name="Na H."/>
            <person name="Kennedy M."/>
            <person name="Barry K."/>
            <person name="Grigoriev I.V."/>
            <person name="Miller A.N."/>
            <person name="O'Donnell K."/>
            <person name="Stajich J.E."/>
            <person name="Bonito G."/>
        </authorList>
    </citation>
    <scope>NUCLEOTIDE SEQUENCE</scope>
    <source>
        <strain evidence="16">KOD948</strain>
    </source>
</reference>
<dbReference type="PIRSF" id="PIRSF000948">
    <property type="entry name" value="Sphingomy_PDE"/>
    <property type="match status" value="1"/>
</dbReference>
<comment type="subcellular location">
    <subcellularLocation>
        <location evidence="1">Secreted</location>
    </subcellularLocation>
</comment>